<proteinExistence type="predicted"/>
<dbReference type="AlphaFoldDB" id="A0AAV5TXA2"/>
<sequence length="91" mass="9924">LQLQPLVQPPPQQPVIFQTPQFVPPPVAAAAPPYVPPVALYSGGGASALCFSGNMKVRLIDGSTIIRTRISVQDWVLSVHQDRMEYVPVKF</sequence>
<evidence type="ECO:0000313" key="1">
    <source>
        <dbReference type="EMBL" id="GMS99175.1"/>
    </source>
</evidence>
<evidence type="ECO:0000313" key="2">
    <source>
        <dbReference type="Proteomes" id="UP001432027"/>
    </source>
</evidence>
<evidence type="ECO:0008006" key="3">
    <source>
        <dbReference type="Google" id="ProtNLM"/>
    </source>
</evidence>
<keyword evidence="2" id="KW-1185">Reference proteome</keyword>
<comment type="caution">
    <text evidence="1">The sequence shown here is derived from an EMBL/GenBank/DDBJ whole genome shotgun (WGS) entry which is preliminary data.</text>
</comment>
<name>A0AAV5TXA2_9BILA</name>
<feature type="non-terminal residue" evidence="1">
    <location>
        <position position="91"/>
    </location>
</feature>
<feature type="non-terminal residue" evidence="1">
    <location>
        <position position="1"/>
    </location>
</feature>
<gene>
    <name evidence="1" type="ORF">PENTCL1PPCAC_21350</name>
</gene>
<organism evidence="1 2">
    <name type="scientific">Pristionchus entomophagus</name>
    <dbReference type="NCBI Taxonomy" id="358040"/>
    <lineage>
        <taxon>Eukaryota</taxon>
        <taxon>Metazoa</taxon>
        <taxon>Ecdysozoa</taxon>
        <taxon>Nematoda</taxon>
        <taxon>Chromadorea</taxon>
        <taxon>Rhabditida</taxon>
        <taxon>Rhabditina</taxon>
        <taxon>Diplogasteromorpha</taxon>
        <taxon>Diplogasteroidea</taxon>
        <taxon>Neodiplogasteridae</taxon>
        <taxon>Pristionchus</taxon>
    </lineage>
</organism>
<protein>
    <recommendedName>
        <fullName evidence="3">Galectin</fullName>
    </recommendedName>
</protein>
<reference evidence="1" key="1">
    <citation type="submission" date="2023-10" db="EMBL/GenBank/DDBJ databases">
        <title>Genome assembly of Pristionchus species.</title>
        <authorList>
            <person name="Yoshida K."/>
            <person name="Sommer R.J."/>
        </authorList>
    </citation>
    <scope>NUCLEOTIDE SEQUENCE</scope>
    <source>
        <strain evidence="1">RS0144</strain>
    </source>
</reference>
<accession>A0AAV5TXA2</accession>
<dbReference type="Proteomes" id="UP001432027">
    <property type="component" value="Unassembled WGS sequence"/>
</dbReference>
<dbReference type="EMBL" id="BTSX01000005">
    <property type="protein sequence ID" value="GMS99175.1"/>
    <property type="molecule type" value="Genomic_DNA"/>
</dbReference>